<reference evidence="2" key="1">
    <citation type="journal article" date="2019" name="Int. J. Syst. Evol. Microbiol.">
        <title>The Global Catalogue of Microorganisms (GCM) 10K type strain sequencing project: providing services to taxonomists for standard genome sequencing and annotation.</title>
        <authorList>
            <consortium name="The Broad Institute Genomics Platform"/>
            <consortium name="The Broad Institute Genome Sequencing Center for Infectious Disease"/>
            <person name="Wu L."/>
            <person name="Ma J."/>
        </authorList>
    </citation>
    <scope>NUCLEOTIDE SEQUENCE [LARGE SCALE GENOMIC DNA]</scope>
    <source>
        <strain evidence="2">NBRC 108894</strain>
    </source>
</reference>
<keyword evidence="2" id="KW-1185">Reference proteome</keyword>
<organism evidence="1 2">
    <name type="scientific">Pseudolysinimonas kribbensis</name>
    <dbReference type="NCBI Taxonomy" id="433641"/>
    <lineage>
        <taxon>Bacteria</taxon>
        <taxon>Bacillati</taxon>
        <taxon>Actinomycetota</taxon>
        <taxon>Actinomycetes</taxon>
        <taxon>Micrococcales</taxon>
        <taxon>Microbacteriaceae</taxon>
        <taxon>Pseudolysinimonas</taxon>
    </lineage>
</organism>
<accession>A0ABQ6K9Z7</accession>
<name>A0ABQ6K9Z7_9MICO</name>
<evidence type="ECO:0008006" key="3">
    <source>
        <dbReference type="Google" id="ProtNLM"/>
    </source>
</evidence>
<evidence type="ECO:0000313" key="2">
    <source>
        <dbReference type="Proteomes" id="UP001157034"/>
    </source>
</evidence>
<dbReference type="EMBL" id="BSVB01000001">
    <property type="protein sequence ID" value="GMA96410.1"/>
    <property type="molecule type" value="Genomic_DNA"/>
</dbReference>
<protein>
    <recommendedName>
        <fullName evidence="3">DUF2017 family protein</fullName>
    </recommendedName>
</protein>
<sequence length="151" mass="16876">MRVQRRRGDIVVGLDAVERDLLASLATQYDEVLHDDEGDDAVHDRLFPVAYRDDPDADDEFRRYTYEGLVERKSANAGRIAASIAAAGDGRILLDPDAVGAWLPALTDLRLVIAERLGIRHDDDTVPDDQLGQVYHWLAELQARLVDAVDR</sequence>
<comment type="caution">
    <text evidence="1">The sequence shown here is derived from an EMBL/GenBank/DDBJ whole genome shotgun (WGS) entry which is preliminary data.</text>
</comment>
<gene>
    <name evidence="1" type="ORF">GCM10025881_32340</name>
</gene>
<proteinExistence type="predicted"/>
<dbReference type="InterPro" id="IPR018561">
    <property type="entry name" value="AosR"/>
</dbReference>
<evidence type="ECO:0000313" key="1">
    <source>
        <dbReference type="EMBL" id="GMA96410.1"/>
    </source>
</evidence>
<dbReference type="Proteomes" id="UP001157034">
    <property type="component" value="Unassembled WGS sequence"/>
</dbReference>
<dbReference type="Pfam" id="PF09438">
    <property type="entry name" value="DUF2017"/>
    <property type="match status" value="1"/>
</dbReference>
<dbReference type="RefSeq" id="WP_284254995.1">
    <property type="nucleotide sequence ID" value="NZ_BAAAQO010000004.1"/>
</dbReference>